<dbReference type="Proteomes" id="UP000789901">
    <property type="component" value="Unassembled WGS sequence"/>
</dbReference>
<reference evidence="1 2" key="1">
    <citation type="submission" date="2021-06" db="EMBL/GenBank/DDBJ databases">
        <authorList>
            <person name="Kallberg Y."/>
            <person name="Tangrot J."/>
            <person name="Rosling A."/>
        </authorList>
    </citation>
    <scope>NUCLEOTIDE SEQUENCE [LARGE SCALE GENOMIC DNA]</scope>
    <source>
        <strain evidence="1 2">120-4 pot B 10/14</strain>
    </source>
</reference>
<sequence>YEPPNRKKIKVPAKLTPKVKFSLDLKKEIAASKGKPHPSKPLEDNK</sequence>
<proteinExistence type="predicted"/>
<accession>A0ABN7V869</accession>
<evidence type="ECO:0000313" key="2">
    <source>
        <dbReference type="Proteomes" id="UP000789901"/>
    </source>
</evidence>
<keyword evidence="2" id="KW-1185">Reference proteome</keyword>
<evidence type="ECO:0000313" key="1">
    <source>
        <dbReference type="EMBL" id="CAG8736379.1"/>
    </source>
</evidence>
<protein>
    <submittedName>
        <fullName evidence="1">17584_t:CDS:1</fullName>
    </submittedName>
</protein>
<name>A0ABN7V869_GIGMA</name>
<gene>
    <name evidence="1" type="ORF">GMARGA_LOCUS14912</name>
</gene>
<comment type="caution">
    <text evidence="1">The sequence shown here is derived from an EMBL/GenBank/DDBJ whole genome shotgun (WGS) entry which is preliminary data.</text>
</comment>
<dbReference type="EMBL" id="CAJVQB010010076">
    <property type="protein sequence ID" value="CAG8736379.1"/>
    <property type="molecule type" value="Genomic_DNA"/>
</dbReference>
<feature type="non-terminal residue" evidence="1">
    <location>
        <position position="1"/>
    </location>
</feature>
<organism evidence="1 2">
    <name type="scientific">Gigaspora margarita</name>
    <dbReference type="NCBI Taxonomy" id="4874"/>
    <lineage>
        <taxon>Eukaryota</taxon>
        <taxon>Fungi</taxon>
        <taxon>Fungi incertae sedis</taxon>
        <taxon>Mucoromycota</taxon>
        <taxon>Glomeromycotina</taxon>
        <taxon>Glomeromycetes</taxon>
        <taxon>Diversisporales</taxon>
        <taxon>Gigasporaceae</taxon>
        <taxon>Gigaspora</taxon>
    </lineage>
</organism>